<dbReference type="RefSeq" id="WP_345090988.1">
    <property type="nucleotide sequence ID" value="NZ_BAABCS010000006.1"/>
</dbReference>
<evidence type="ECO:0000256" key="1">
    <source>
        <dbReference type="SAM" id="Coils"/>
    </source>
</evidence>
<sequence length="129" mass="14859">MDNSATLEQLKLAQKELQLQHEELEKCSQELRIAKKKLNNREKEKDESIKELNSNLEKMMYIICHKVRKSVANILGISVLLQTDTNLGTEDWKEMLSIIIKSAQSLNVATEELSKFIHFSKVDDDAIED</sequence>
<gene>
    <name evidence="2" type="ORF">GCM10022388_08080</name>
</gene>
<dbReference type="Proteomes" id="UP001500426">
    <property type="component" value="Unassembled WGS sequence"/>
</dbReference>
<comment type="caution">
    <text evidence="2">The sequence shown here is derived from an EMBL/GenBank/DDBJ whole genome shotgun (WGS) entry which is preliminary data.</text>
</comment>
<keyword evidence="3" id="KW-1185">Reference proteome</keyword>
<dbReference type="Gene3D" id="1.10.287.130">
    <property type="match status" value="1"/>
</dbReference>
<evidence type="ECO:0000313" key="2">
    <source>
        <dbReference type="EMBL" id="GAA4045117.1"/>
    </source>
</evidence>
<dbReference type="InterPro" id="IPR036097">
    <property type="entry name" value="HisK_dim/P_sf"/>
</dbReference>
<proteinExistence type="predicted"/>
<dbReference type="SUPFAM" id="SSF47384">
    <property type="entry name" value="Homodimeric domain of signal transducing histidine kinase"/>
    <property type="match status" value="1"/>
</dbReference>
<reference evidence="3" key="1">
    <citation type="journal article" date="2019" name="Int. J. Syst. Evol. Microbiol.">
        <title>The Global Catalogue of Microorganisms (GCM) 10K type strain sequencing project: providing services to taxonomists for standard genome sequencing and annotation.</title>
        <authorList>
            <consortium name="The Broad Institute Genomics Platform"/>
            <consortium name="The Broad Institute Genome Sequencing Center for Infectious Disease"/>
            <person name="Wu L."/>
            <person name="Ma J."/>
        </authorList>
    </citation>
    <scope>NUCLEOTIDE SEQUENCE [LARGE SCALE GENOMIC DNA]</scope>
    <source>
        <strain evidence="3">JCM 17068</strain>
    </source>
</reference>
<dbReference type="EMBL" id="BAABCS010000006">
    <property type="protein sequence ID" value="GAA4045117.1"/>
    <property type="molecule type" value="Genomic_DNA"/>
</dbReference>
<feature type="coiled-coil region" evidence="1">
    <location>
        <begin position="7"/>
        <end position="55"/>
    </location>
</feature>
<accession>A0ABP7UK80</accession>
<name>A0ABP7UK80_9FLAO</name>
<evidence type="ECO:0008006" key="4">
    <source>
        <dbReference type="Google" id="ProtNLM"/>
    </source>
</evidence>
<keyword evidence="1" id="KW-0175">Coiled coil</keyword>
<evidence type="ECO:0000313" key="3">
    <source>
        <dbReference type="Proteomes" id="UP001500426"/>
    </source>
</evidence>
<organism evidence="2 3">
    <name type="scientific">Flavobacterium chungnamense</name>
    <dbReference type="NCBI Taxonomy" id="706182"/>
    <lineage>
        <taxon>Bacteria</taxon>
        <taxon>Pseudomonadati</taxon>
        <taxon>Bacteroidota</taxon>
        <taxon>Flavobacteriia</taxon>
        <taxon>Flavobacteriales</taxon>
        <taxon>Flavobacteriaceae</taxon>
        <taxon>Flavobacterium</taxon>
    </lineage>
</organism>
<protein>
    <recommendedName>
        <fullName evidence="4">Histidine kinase</fullName>
    </recommendedName>
</protein>